<dbReference type="AlphaFoldDB" id="A0A841PVF4"/>
<keyword evidence="4" id="KW-0067">ATP-binding</keyword>
<dbReference type="NCBIfam" id="NF047394">
    <property type="entry name" value="AcylCoAsynMbcS"/>
    <property type="match status" value="1"/>
</dbReference>
<evidence type="ECO:0000256" key="4">
    <source>
        <dbReference type="ARBA" id="ARBA00022840"/>
    </source>
</evidence>
<dbReference type="InterPro" id="IPR020845">
    <property type="entry name" value="AMP-binding_CS"/>
</dbReference>
<dbReference type="SUPFAM" id="SSF56801">
    <property type="entry name" value="Acetyl-CoA synthetase-like"/>
    <property type="match status" value="1"/>
</dbReference>
<dbReference type="PANTHER" id="PTHR43605">
    <property type="entry name" value="ACYL-COENZYME A SYNTHETASE"/>
    <property type="match status" value="1"/>
</dbReference>
<keyword evidence="8" id="KW-1185">Reference proteome</keyword>
<dbReference type="GO" id="GO:0015645">
    <property type="term" value="F:fatty acid ligase activity"/>
    <property type="evidence" value="ECO:0007669"/>
    <property type="project" value="TreeGrafter"/>
</dbReference>
<dbReference type="InterPro" id="IPR051087">
    <property type="entry name" value="Mitochondrial_ACSM"/>
</dbReference>
<dbReference type="Pfam" id="PF13193">
    <property type="entry name" value="AMP-binding_C"/>
    <property type="match status" value="1"/>
</dbReference>
<dbReference type="InterPro" id="IPR000873">
    <property type="entry name" value="AMP-dep_synth/lig_dom"/>
</dbReference>
<dbReference type="EC" id="6.2.1.1" evidence="7"/>
<dbReference type="GO" id="GO:0006637">
    <property type="term" value="P:acyl-CoA metabolic process"/>
    <property type="evidence" value="ECO:0007669"/>
    <property type="project" value="TreeGrafter"/>
</dbReference>
<evidence type="ECO:0000256" key="3">
    <source>
        <dbReference type="ARBA" id="ARBA00022741"/>
    </source>
</evidence>
<reference evidence="7 8" key="1">
    <citation type="submission" date="2020-08" db="EMBL/GenBank/DDBJ databases">
        <title>Genomic Encyclopedia of Type Strains, Phase IV (KMG-IV): sequencing the most valuable type-strain genomes for metagenomic binning, comparative biology and taxonomic classification.</title>
        <authorList>
            <person name="Goeker M."/>
        </authorList>
    </citation>
    <scope>NUCLEOTIDE SEQUENCE [LARGE SCALE GENOMIC DNA]</scope>
    <source>
        <strain evidence="7 8">DSM 21769</strain>
    </source>
</reference>
<evidence type="ECO:0000259" key="6">
    <source>
        <dbReference type="Pfam" id="PF13193"/>
    </source>
</evidence>
<dbReference type="RefSeq" id="WP_184405221.1">
    <property type="nucleotide sequence ID" value="NZ_JACHHJ010000005.1"/>
</dbReference>
<dbReference type="GO" id="GO:0003987">
    <property type="term" value="F:acetate-CoA ligase activity"/>
    <property type="evidence" value="ECO:0007669"/>
    <property type="project" value="UniProtKB-EC"/>
</dbReference>
<protein>
    <submittedName>
        <fullName evidence="7">Acetyl-CoA synthetase</fullName>
        <ecNumber evidence="7">6.2.1.1</ecNumber>
    </submittedName>
</protein>
<name>A0A841PVF4_9BACL</name>
<comment type="similarity">
    <text evidence="1">Belongs to the ATP-dependent AMP-binding enzyme family.</text>
</comment>
<organism evidence="7 8">
    <name type="scientific">Geomicrobium halophilum</name>
    <dbReference type="NCBI Taxonomy" id="549000"/>
    <lineage>
        <taxon>Bacteria</taxon>
        <taxon>Bacillati</taxon>
        <taxon>Bacillota</taxon>
        <taxon>Bacilli</taxon>
        <taxon>Bacillales</taxon>
        <taxon>Geomicrobium</taxon>
    </lineage>
</organism>
<dbReference type="EMBL" id="JACHHJ010000005">
    <property type="protein sequence ID" value="MBB6451146.1"/>
    <property type="molecule type" value="Genomic_DNA"/>
</dbReference>
<dbReference type="InterPro" id="IPR045851">
    <property type="entry name" value="AMP-bd_C_sf"/>
</dbReference>
<dbReference type="GO" id="GO:0006633">
    <property type="term" value="P:fatty acid biosynthetic process"/>
    <property type="evidence" value="ECO:0007669"/>
    <property type="project" value="TreeGrafter"/>
</dbReference>
<dbReference type="Gene3D" id="3.40.50.12780">
    <property type="entry name" value="N-terminal domain of ligase-like"/>
    <property type="match status" value="1"/>
</dbReference>
<dbReference type="InterPro" id="IPR025110">
    <property type="entry name" value="AMP-bd_C"/>
</dbReference>
<dbReference type="Pfam" id="PF00501">
    <property type="entry name" value="AMP-binding"/>
    <property type="match status" value="1"/>
</dbReference>
<dbReference type="GO" id="GO:0004321">
    <property type="term" value="F:fatty-acyl-CoA synthase activity"/>
    <property type="evidence" value="ECO:0007669"/>
    <property type="project" value="TreeGrafter"/>
</dbReference>
<accession>A0A841PVF4</accession>
<dbReference type="InterPro" id="IPR042099">
    <property type="entry name" value="ANL_N_sf"/>
</dbReference>
<keyword evidence="3" id="KW-0547">Nucleotide-binding</keyword>
<dbReference type="CDD" id="cd05972">
    <property type="entry name" value="MACS_like"/>
    <property type="match status" value="1"/>
</dbReference>
<feature type="domain" description="AMP-binding enzyme C-terminal" evidence="6">
    <location>
        <begin position="434"/>
        <end position="514"/>
    </location>
</feature>
<dbReference type="Gene3D" id="3.30.300.30">
    <property type="match status" value="1"/>
</dbReference>
<sequence length="528" mass="59489">MEVQELIAPSQYNIAHTVERFADDSTRPAIRWLSEDGQRRTVSYRELVEKSNQYAQILRRSGLNKGDKVLIILPRIPEAYMTYLACLKAGLVAIPCSEMLRKKDLVFRMEHSGARAVVAHHQATTEVNGIQDDYEALDRKFIIGQKVNGWQSLEEMAKEENKNYSGELTSRDDLAFLSYTSGTTGNPKGVAHTHGWGYAHVETAAKNWLNVEEGDLVWATAAPGWQKWIWSPFLSTITLGATAFVYHGRFEPETYLQLLEKEGIEVLCCTPTEYRLMVKVDHFQNYQLPKLKSAVSAGEPLNRPVIDAFQRAFNINVRDGYGQTENTLLVGTLEGMEQKPGSMGVPTPGNQVEIIDQEGAISPIGEVGDIAVHKDTPALFKRYYHDPERTLSAYRGDWYLTGDQAFRDEDGYFWFVGRSDDIIISAGYTIGPFEVEDALVKHETVKECAVVGVPDEIRGNIVKAYVVLREPESVGSTDDLVKELQDHTKRLTAPYKYPRTIEFIDDLPKTTSGKIRRVTLRQEQSTSE</sequence>
<keyword evidence="2 7" id="KW-0436">Ligase</keyword>
<evidence type="ECO:0000313" key="7">
    <source>
        <dbReference type="EMBL" id="MBB6451146.1"/>
    </source>
</evidence>
<dbReference type="PANTHER" id="PTHR43605:SF10">
    <property type="entry name" value="ACYL-COA SYNTHETASE MEDIUM CHAIN FAMILY MEMBER 3"/>
    <property type="match status" value="1"/>
</dbReference>
<dbReference type="PROSITE" id="PS00455">
    <property type="entry name" value="AMP_BINDING"/>
    <property type="match status" value="1"/>
</dbReference>
<comment type="caution">
    <text evidence="7">The sequence shown here is derived from an EMBL/GenBank/DDBJ whole genome shotgun (WGS) entry which is preliminary data.</text>
</comment>
<evidence type="ECO:0000256" key="1">
    <source>
        <dbReference type="ARBA" id="ARBA00006432"/>
    </source>
</evidence>
<evidence type="ECO:0000256" key="2">
    <source>
        <dbReference type="ARBA" id="ARBA00022598"/>
    </source>
</evidence>
<evidence type="ECO:0000313" key="8">
    <source>
        <dbReference type="Proteomes" id="UP000568839"/>
    </source>
</evidence>
<dbReference type="GO" id="GO:0005524">
    <property type="term" value="F:ATP binding"/>
    <property type="evidence" value="ECO:0007669"/>
    <property type="project" value="UniProtKB-KW"/>
</dbReference>
<dbReference type="FunFam" id="3.30.300.30:FF:000005">
    <property type="entry name" value="Acyl-coenzyme A synthetase ACSM5, mitochondrial"/>
    <property type="match status" value="1"/>
</dbReference>
<feature type="domain" description="AMP-dependent synthetase/ligase" evidence="5">
    <location>
        <begin position="25"/>
        <end position="384"/>
    </location>
</feature>
<gene>
    <name evidence="7" type="ORF">HNR44_003140</name>
</gene>
<evidence type="ECO:0000259" key="5">
    <source>
        <dbReference type="Pfam" id="PF00501"/>
    </source>
</evidence>
<dbReference type="Proteomes" id="UP000568839">
    <property type="component" value="Unassembled WGS sequence"/>
</dbReference>
<proteinExistence type="inferred from homology"/>